<evidence type="ECO:0000256" key="1">
    <source>
        <dbReference type="SAM" id="Phobius"/>
    </source>
</evidence>
<dbReference type="VEuPathDB" id="FungiDB:BO78DRAFT_427048"/>
<dbReference type="Proteomes" id="UP000248423">
    <property type="component" value="Unassembled WGS sequence"/>
</dbReference>
<feature type="transmembrane region" description="Helical" evidence="1">
    <location>
        <begin position="590"/>
        <end position="607"/>
    </location>
</feature>
<dbReference type="AlphaFoldDB" id="A0A319EL51"/>
<keyword evidence="1" id="KW-0812">Transmembrane</keyword>
<dbReference type="OrthoDB" id="5405745at2759"/>
<evidence type="ECO:0000313" key="3">
    <source>
        <dbReference type="Proteomes" id="UP000248423"/>
    </source>
</evidence>
<reference evidence="2 3" key="1">
    <citation type="submission" date="2018-02" db="EMBL/GenBank/DDBJ databases">
        <title>The genomes of Aspergillus section Nigri reveals drivers in fungal speciation.</title>
        <authorList>
            <consortium name="DOE Joint Genome Institute"/>
            <person name="Vesth T.C."/>
            <person name="Nybo J."/>
            <person name="Theobald S."/>
            <person name="Brandl J."/>
            <person name="Frisvad J.C."/>
            <person name="Nielsen K.F."/>
            <person name="Lyhne E.K."/>
            <person name="Kogle M.E."/>
            <person name="Kuo A."/>
            <person name="Riley R."/>
            <person name="Clum A."/>
            <person name="Nolan M."/>
            <person name="Lipzen A."/>
            <person name="Salamov A."/>
            <person name="Henrissat B."/>
            <person name="Wiebenga A."/>
            <person name="De vries R.P."/>
            <person name="Grigoriev I.V."/>
            <person name="Mortensen U.H."/>
            <person name="Andersen M.R."/>
            <person name="Baker S.E."/>
        </authorList>
    </citation>
    <scope>NUCLEOTIDE SEQUENCE [LARGE SCALE GENOMIC DNA]</scope>
    <source>
        <strain evidence="2 3">CBS 121057</strain>
    </source>
</reference>
<sequence>MFVPLVPPHLQRRLGATVRAVLYCAIGLAICVGSVAAADDDSDPTSLASKNHGRFIFGDASPQFSFPLASYNGLELEDAVDEEGVARGLDLVRRAPAGVSSLGNNQYQQSTIKMGETEWWYFPVNGDGTNSTSENQSRDLSKRSTTVYLSLTACSKPSLNKTDSTTTTAAVPQLTVFASESVQKPGPDKPDSNQTAQSAEEGYMGMTLSVDGDIYIGVTAPNSTEYSGSFTYQLAASTDAYFHSVDDTDQFLFLVDSDTTAALLTTKNLTTTHLTLQNYSYWMDMTPPYTMFANNLNSTSISGLERSFCALDQLAQIGKRNVETSMTTRGSVVRPTEQFYVTGLNKSSTYYGIMARNGNSTSAGNGIIGGGGKVWPRMNFTTKTDDNCAVVYDLPFCFEVAYAVPSNPSMNMTELRKIYDDNAASLYQNFNYSLQQVQCNTSSENMFSLAVTCDSCADAYKQWLCAVTIPRCADFSSDATFLQIRNAGQAFLNGTSITNSSLLDKPATNQSRNPLIDTDIRPGPYKEVLPCLDVCHSLVRNCPSILSFSCPVGQWANVSYGVRDPNGDITCSYLGAAYYLNAVSSVHESVWISLYMVIGVWTLFWVLG</sequence>
<organism evidence="2 3">
    <name type="scientific">Aspergillus sclerotiicarbonarius (strain CBS 121057 / IBT 28362)</name>
    <dbReference type="NCBI Taxonomy" id="1448318"/>
    <lineage>
        <taxon>Eukaryota</taxon>
        <taxon>Fungi</taxon>
        <taxon>Dikarya</taxon>
        <taxon>Ascomycota</taxon>
        <taxon>Pezizomycotina</taxon>
        <taxon>Eurotiomycetes</taxon>
        <taxon>Eurotiomycetidae</taxon>
        <taxon>Eurotiales</taxon>
        <taxon>Aspergillaceae</taxon>
        <taxon>Aspergillus</taxon>
        <taxon>Aspergillus subgen. Circumdati</taxon>
    </lineage>
</organism>
<proteinExistence type="predicted"/>
<keyword evidence="1" id="KW-1133">Transmembrane helix</keyword>
<keyword evidence="1" id="KW-0472">Membrane</keyword>
<keyword evidence="3" id="KW-1185">Reference proteome</keyword>
<dbReference type="GO" id="GO:0005262">
    <property type="term" value="F:calcium channel activity"/>
    <property type="evidence" value="ECO:0007669"/>
    <property type="project" value="InterPro"/>
</dbReference>
<dbReference type="PANTHER" id="PTHR39142">
    <property type="entry name" value="MID1P"/>
    <property type="match status" value="1"/>
</dbReference>
<protein>
    <submittedName>
        <fullName evidence="2">Cora family metal ion transporter</fullName>
    </submittedName>
</protein>
<name>A0A319EL51_ASPSB</name>
<dbReference type="GO" id="GO:0098703">
    <property type="term" value="P:calcium ion import across plasma membrane"/>
    <property type="evidence" value="ECO:0007669"/>
    <property type="project" value="InterPro"/>
</dbReference>
<dbReference type="PANTHER" id="PTHR39142:SF1">
    <property type="entry name" value="AEL197CP"/>
    <property type="match status" value="1"/>
</dbReference>
<accession>A0A319EL51</accession>
<dbReference type="EMBL" id="KZ826324">
    <property type="protein sequence ID" value="PYI10071.1"/>
    <property type="molecule type" value="Genomic_DNA"/>
</dbReference>
<dbReference type="InterPro" id="IPR024338">
    <property type="entry name" value="MID1/Yam8"/>
</dbReference>
<dbReference type="STRING" id="1448318.A0A319EL51"/>
<gene>
    <name evidence="2" type="ORF">BO78DRAFT_427048</name>
</gene>
<dbReference type="Pfam" id="PF12929">
    <property type="entry name" value="Mid1"/>
    <property type="match status" value="1"/>
</dbReference>
<evidence type="ECO:0000313" key="2">
    <source>
        <dbReference type="EMBL" id="PYI10071.1"/>
    </source>
</evidence>